<dbReference type="NCBIfam" id="TIGR01409">
    <property type="entry name" value="TAT_signal_seq"/>
    <property type="match status" value="1"/>
</dbReference>
<dbReference type="InterPro" id="IPR019546">
    <property type="entry name" value="TAT_signal_bac_arc"/>
</dbReference>
<dbReference type="PROSITE" id="PS51318">
    <property type="entry name" value="TAT"/>
    <property type="match status" value="1"/>
</dbReference>
<dbReference type="PROSITE" id="PS51257">
    <property type="entry name" value="PROKAR_LIPOPROTEIN"/>
    <property type="match status" value="1"/>
</dbReference>
<dbReference type="RefSeq" id="WP_222199378.1">
    <property type="nucleotide sequence ID" value="NZ_JAIMFO010000006.1"/>
</dbReference>
<comment type="caution">
    <text evidence="1">The sequence shown here is derived from an EMBL/GenBank/DDBJ whole genome shotgun (WGS) entry which is preliminary data.</text>
</comment>
<dbReference type="InterPro" id="IPR006311">
    <property type="entry name" value="TAT_signal"/>
</dbReference>
<organism evidence="1 2">
    <name type="scientific">Collinsella ureilytica</name>
    <dbReference type="NCBI Taxonomy" id="2869515"/>
    <lineage>
        <taxon>Bacteria</taxon>
        <taxon>Bacillati</taxon>
        <taxon>Actinomycetota</taxon>
        <taxon>Coriobacteriia</taxon>
        <taxon>Coriobacteriales</taxon>
        <taxon>Coriobacteriaceae</taxon>
        <taxon>Collinsella</taxon>
    </lineage>
</organism>
<proteinExistence type="predicted"/>
<protein>
    <submittedName>
        <fullName evidence="1">Twin-arginine translocation signal domain-containing protein</fullName>
    </submittedName>
</protein>
<name>A0ABS7MJW0_9ACTN</name>
<accession>A0ABS7MJW0</accession>
<dbReference type="Proteomes" id="UP000700908">
    <property type="component" value="Unassembled WGS sequence"/>
</dbReference>
<keyword evidence="2" id="KW-1185">Reference proteome</keyword>
<reference evidence="1 2" key="1">
    <citation type="submission" date="2021-08" db="EMBL/GenBank/DDBJ databases">
        <title>Collinsella faecalis sp. nov. isolated from swine faeces.</title>
        <authorList>
            <person name="Oh B.S."/>
            <person name="Lee J.H."/>
        </authorList>
    </citation>
    <scope>NUCLEOTIDE SEQUENCE [LARGE SCALE GENOMIC DNA]</scope>
    <source>
        <strain evidence="1 2">AGMB00827</strain>
    </source>
</reference>
<evidence type="ECO:0000313" key="1">
    <source>
        <dbReference type="EMBL" id="MBY4797658.1"/>
    </source>
</evidence>
<dbReference type="EMBL" id="JAIMFO010000006">
    <property type="protein sequence ID" value="MBY4797658.1"/>
    <property type="molecule type" value="Genomic_DNA"/>
</dbReference>
<gene>
    <name evidence="1" type="ORF">K6V98_04720</name>
</gene>
<evidence type="ECO:0000313" key="2">
    <source>
        <dbReference type="Proteomes" id="UP000700908"/>
    </source>
</evidence>
<sequence length="342" mass="35234">MSMNLTRRNFLRGTIAVGAGVLGAGTLAGCSKNDAKAPAAAGSGAKGASGKVVLHRGYGSAHGDKAFTQVVVAVKEDGTIAAVNIDEYQFVAADTEGITPVPNSDEKLAKCYAEGQVLISKADNNEFYSKLMAEHAKATKGYLESMKAVEAFAVGKKASELKDVDVDAISGSTLVDGPNYLAVVAEVAADDTLTSTGELAEGEAKFGRVVEAIHSKMAFGSAVSLVQGDTLVATSIDEFQFFDAKTEGVKPVPNSDKGFGAGYAEGQVLVSKGTNDSIYSALMKEHGKATKGYLESLHALEDDIAGKKLDDLADVDVDAISGSTLVDGGNYIAAAQHAGKLA</sequence>
<dbReference type="Gene3D" id="3.90.1010.20">
    <property type="match status" value="2"/>
</dbReference>